<dbReference type="GO" id="GO:0016805">
    <property type="term" value="F:dipeptidase activity"/>
    <property type="evidence" value="ECO:0007669"/>
    <property type="project" value="TreeGrafter"/>
</dbReference>
<dbReference type="InterPro" id="IPR011650">
    <property type="entry name" value="Peptidase_M20_dimer"/>
</dbReference>
<dbReference type="PANTHER" id="PTHR30575:SF3">
    <property type="entry name" value="PEPTIDASE M20 DIMERISATION DOMAIN-CONTAINING PROTEIN"/>
    <property type="match status" value="1"/>
</dbReference>
<dbReference type="EMBL" id="FOES01000020">
    <property type="protein sequence ID" value="SEQ63486.1"/>
    <property type="molecule type" value="Genomic_DNA"/>
</dbReference>
<sequence length="429" mass="47229">MDHSAFLKSLEGYLVEKRREFHRYPEVGFTEYVTTHRIVEELKDLDFTLTVGKDALVSEERYGVPSAEVLSEAEERAASFGVPSNLLDQMRGGNTGVVAVLDTGNPGPHVAMRFDIDALPILESDEDNHVPTKEGFKSERPGEMHACGHDGHTAIGLGVAKYLHQFKEELKGTFTLLFQPAEEGGRGAKAMVAKGWLDDVDYFLSGHLGIGEHEAGMVAATTSRFLASAKLNVHFKGKSAHAGVEPNVGRNALLAAASASLHLHNIPRHKDGATRVNVGRLVAGSGRNVIADTAFMEMETRGETTELNEYMQTEAKRIIQASGDLYNVETDIEFMGEALNGNCDPEFIDWVKKANEHNPYVKEVYDVQELGASEDVTFMMKRVQERGGKATFMVFPSPLPAGHHHPKFDVDEYSLITAVSTFINIIRFL</sequence>
<reference evidence="3 4" key="1">
    <citation type="submission" date="2016-10" db="EMBL/GenBank/DDBJ databases">
        <authorList>
            <person name="de Groot N.N."/>
        </authorList>
    </citation>
    <scope>NUCLEOTIDE SEQUENCE [LARGE SCALE GENOMIC DNA]</scope>
    <source>
        <strain evidence="3 4">DSM 21633</strain>
    </source>
</reference>
<evidence type="ECO:0000313" key="4">
    <source>
        <dbReference type="Proteomes" id="UP000199427"/>
    </source>
</evidence>
<evidence type="ECO:0000259" key="2">
    <source>
        <dbReference type="Pfam" id="PF07687"/>
    </source>
</evidence>
<dbReference type="InterPro" id="IPR017439">
    <property type="entry name" value="Amidohydrolase"/>
</dbReference>
<dbReference type="PIRSF" id="PIRSF005962">
    <property type="entry name" value="Pept_M20D_amidohydro"/>
    <property type="match status" value="1"/>
</dbReference>
<gene>
    <name evidence="3" type="ORF">SAMN05216362_1207</name>
</gene>
<dbReference type="Pfam" id="PF01546">
    <property type="entry name" value="Peptidase_M20"/>
    <property type="match status" value="1"/>
</dbReference>
<keyword evidence="1" id="KW-0464">Manganese</keyword>
<dbReference type="InterPro" id="IPR002933">
    <property type="entry name" value="Peptidase_M20"/>
</dbReference>
<dbReference type="InterPro" id="IPR036264">
    <property type="entry name" value="Bact_exopeptidase_dim_dom"/>
</dbReference>
<feature type="binding site" evidence="1">
    <location>
        <position position="207"/>
    </location>
    <ligand>
        <name>Mn(2+)</name>
        <dbReference type="ChEBI" id="CHEBI:29035"/>
        <label>2</label>
    </ligand>
</feature>
<dbReference type="OrthoDB" id="9776731at2"/>
<dbReference type="InterPro" id="IPR052030">
    <property type="entry name" value="Peptidase_M20/M20A_hydrolases"/>
</dbReference>
<feature type="binding site" evidence="1">
    <location>
        <position position="147"/>
    </location>
    <ligand>
        <name>Mn(2+)</name>
        <dbReference type="ChEBI" id="CHEBI:29035"/>
        <label>2</label>
    </ligand>
</feature>
<evidence type="ECO:0000313" key="3">
    <source>
        <dbReference type="EMBL" id="SEQ63486.1"/>
    </source>
</evidence>
<dbReference type="NCBIfam" id="TIGR01891">
    <property type="entry name" value="amidohydrolases"/>
    <property type="match status" value="1"/>
</dbReference>
<comment type="cofactor">
    <cofactor evidence="1">
        <name>Mn(2+)</name>
        <dbReference type="ChEBI" id="CHEBI:29035"/>
    </cofactor>
    <text evidence="1">The Mn(2+) ion enhances activity.</text>
</comment>
<dbReference type="Gene3D" id="3.40.630.10">
    <property type="entry name" value="Zn peptidases"/>
    <property type="match status" value="2"/>
</dbReference>
<dbReference type="STRING" id="571933.SAMN05216362_1207"/>
<dbReference type="GO" id="GO:0046657">
    <property type="term" value="P:folic acid catabolic process"/>
    <property type="evidence" value="ECO:0007669"/>
    <property type="project" value="TreeGrafter"/>
</dbReference>
<dbReference type="SUPFAM" id="SSF53187">
    <property type="entry name" value="Zn-dependent exopeptidases"/>
    <property type="match status" value="1"/>
</dbReference>
<dbReference type="GO" id="GO:0071713">
    <property type="term" value="F:para-aminobenzoyl-glutamate hydrolase activity"/>
    <property type="evidence" value="ECO:0007669"/>
    <property type="project" value="TreeGrafter"/>
</dbReference>
<keyword evidence="1" id="KW-0479">Metal-binding</keyword>
<evidence type="ECO:0000256" key="1">
    <source>
        <dbReference type="PIRSR" id="PIRSR005962-1"/>
    </source>
</evidence>
<feature type="binding site" evidence="1">
    <location>
        <position position="149"/>
    </location>
    <ligand>
        <name>Mn(2+)</name>
        <dbReference type="ChEBI" id="CHEBI:29035"/>
        <label>2</label>
    </ligand>
</feature>
<accession>A0A1H9HMK5</accession>
<organism evidence="3 4">
    <name type="scientific">Piscibacillus halophilus</name>
    <dbReference type="NCBI Taxonomy" id="571933"/>
    <lineage>
        <taxon>Bacteria</taxon>
        <taxon>Bacillati</taxon>
        <taxon>Bacillota</taxon>
        <taxon>Bacilli</taxon>
        <taxon>Bacillales</taxon>
        <taxon>Bacillaceae</taxon>
        <taxon>Piscibacillus</taxon>
    </lineage>
</organism>
<proteinExistence type="predicted"/>
<feature type="domain" description="Peptidase M20 dimerisation" evidence="2">
    <location>
        <begin position="229"/>
        <end position="320"/>
    </location>
</feature>
<dbReference type="RefSeq" id="WP_091773830.1">
    <property type="nucleotide sequence ID" value="NZ_FOES01000020.1"/>
</dbReference>
<feature type="binding site" evidence="1">
    <location>
        <position position="404"/>
    </location>
    <ligand>
        <name>Mn(2+)</name>
        <dbReference type="ChEBI" id="CHEBI:29035"/>
        <label>2</label>
    </ligand>
</feature>
<dbReference type="AlphaFoldDB" id="A0A1H9HMK5"/>
<dbReference type="Pfam" id="PF07687">
    <property type="entry name" value="M20_dimer"/>
    <property type="match status" value="1"/>
</dbReference>
<dbReference type="Proteomes" id="UP000199427">
    <property type="component" value="Unassembled WGS sequence"/>
</dbReference>
<dbReference type="PANTHER" id="PTHR30575">
    <property type="entry name" value="PEPTIDASE M20"/>
    <property type="match status" value="1"/>
</dbReference>
<keyword evidence="4" id="KW-1185">Reference proteome</keyword>
<name>A0A1H9HMK5_9BACI</name>
<dbReference type="SUPFAM" id="SSF55031">
    <property type="entry name" value="Bacterial exopeptidase dimerisation domain"/>
    <property type="match status" value="1"/>
</dbReference>
<protein>
    <submittedName>
        <fullName evidence="3">Aminobenzoyl-glutamate utilization protein A</fullName>
    </submittedName>
</protein>
<dbReference type="GO" id="GO:0005737">
    <property type="term" value="C:cytoplasm"/>
    <property type="evidence" value="ECO:0007669"/>
    <property type="project" value="TreeGrafter"/>
</dbReference>
<dbReference type="GO" id="GO:0046872">
    <property type="term" value="F:metal ion binding"/>
    <property type="evidence" value="ECO:0007669"/>
    <property type="project" value="UniProtKB-KW"/>
</dbReference>
<feature type="binding site" evidence="1">
    <location>
        <position position="183"/>
    </location>
    <ligand>
        <name>Mn(2+)</name>
        <dbReference type="ChEBI" id="CHEBI:29035"/>
        <label>2</label>
    </ligand>
</feature>